<dbReference type="InterPro" id="IPR013584">
    <property type="entry name" value="RAP"/>
</dbReference>
<protein>
    <recommendedName>
        <fullName evidence="1">RAP domain-containing protein</fullName>
    </recommendedName>
</protein>
<dbReference type="PROSITE" id="PS51286">
    <property type="entry name" value="RAP"/>
    <property type="match status" value="1"/>
</dbReference>
<proteinExistence type="predicted"/>
<sequence length="642" mass="74036">MHRVNSFILAFKTIKNNVKYLNFASGHKASFSSNHGQIIGHTNLLVEEAPNIRELPIVIRLAPDLGLSDIKTDDRRSCTRNVEEEEMIDGFERCTSLKSVGSLLELIPEEEMTAKIAVHALRKIIKLESNNNFRKMFQSDADNDKPGAFIRHLITDRLVDFIIAGDDPEHVLQAIRVISKNNTKGEATIYQRKLTDDILIRILDNEMNLEQVLESVKILVNTGNEENIDRIWGTIIERESEINECNIATLFTLLPYFTMSREFILKTLVNHVEDVWFKLDGQDVMDIIFVLNEIQYYNTRLIQCLTSWLKMNINEVSEDVLMNIVKGYTEFTHPDGDFTRIIARHLKRNCRKIKNSALIGSVMDYCNAHKIRSCMIFEKCSEYFMNKVNGLSPELTKSIVLPFGLLDFQPSNALEFWSVLEKKVTENFIQFSPDDILDIMFVYIYLGKYPDYLVKKIFHPYFLNRVKSIGNPSKLHSSQMKMKIIDLALTLEYESFCGPRLAVDSMEITKTEDIRIKEIRKELVDILPNILDSNVAAGVVLKKSPIGTLYVIDLVVQPNESLDISCNRKIAFLIHTSDHYDSSGQFLIGSQVMKKRHLNLCGFKTVDLNYDMLRKLLIDHSELKKYIWNEINNTFSYFPNED</sequence>
<accession>A0AAW2I9U3</accession>
<dbReference type="InterPro" id="IPR010622">
    <property type="entry name" value="FAST_Leu-rich"/>
</dbReference>
<dbReference type="Pfam" id="PF06743">
    <property type="entry name" value="FAST_1"/>
    <property type="match status" value="1"/>
</dbReference>
<dbReference type="AlphaFoldDB" id="A0AAW2I9U3"/>
<evidence type="ECO:0000259" key="1">
    <source>
        <dbReference type="PROSITE" id="PS51286"/>
    </source>
</evidence>
<dbReference type="GO" id="GO:0044528">
    <property type="term" value="P:regulation of mitochondrial mRNA stability"/>
    <property type="evidence" value="ECO:0007669"/>
    <property type="project" value="InterPro"/>
</dbReference>
<dbReference type="EMBL" id="JARGDH010000001">
    <property type="protein sequence ID" value="KAL0279125.1"/>
    <property type="molecule type" value="Genomic_DNA"/>
</dbReference>
<feature type="domain" description="RAP" evidence="1">
    <location>
        <begin position="570"/>
        <end position="629"/>
    </location>
</feature>
<dbReference type="EMBL" id="JARGDH010000001">
    <property type="protein sequence ID" value="KAL0279123.1"/>
    <property type="molecule type" value="Genomic_DNA"/>
</dbReference>
<reference evidence="2" key="1">
    <citation type="journal article" date="2024" name="Gigascience">
        <title>Chromosome-level genome of the poultry shaft louse Menopon gallinae provides insight into the host-switching and adaptive evolution of parasitic lice.</title>
        <authorList>
            <person name="Xu Y."/>
            <person name="Ma L."/>
            <person name="Liu S."/>
            <person name="Liang Y."/>
            <person name="Liu Q."/>
            <person name="He Z."/>
            <person name="Tian L."/>
            <person name="Duan Y."/>
            <person name="Cai W."/>
            <person name="Li H."/>
            <person name="Song F."/>
        </authorList>
    </citation>
    <scope>NUCLEOTIDE SEQUENCE</scope>
    <source>
        <strain evidence="2">Cailab_2023a</strain>
    </source>
</reference>
<gene>
    <name evidence="2" type="ORF">PYX00_000741</name>
</gene>
<dbReference type="SMART" id="SM00952">
    <property type="entry name" value="RAP"/>
    <property type="match status" value="1"/>
</dbReference>
<evidence type="ECO:0000313" key="2">
    <source>
        <dbReference type="EMBL" id="KAL0279125.1"/>
    </source>
</evidence>
<organism evidence="2">
    <name type="scientific">Menopon gallinae</name>
    <name type="common">poultry shaft louse</name>
    <dbReference type="NCBI Taxonomy" id="328185"/>
    <lineage>
        <taxon>Eukaryota</taxon>
        <taxon>Metazoa</taxon>
        <taxon>Ecdysozoa</taxon>
        <taxon>Arthropoda</taxon>
        <taxon>Hexapoda</taxon>
        <taxon>Insecta</taxon>
        <taxon>Pterygota</taxon>
        <taxon>Neoptera</taxon>
        <taxon>Paraneoptera</taxon>
        <taxon>Psocodea</taxon>
        <taxon>Troctomorpha</taxon>
        <taxon>Phthiraptera</taxon>
        <taxon>Amblycera</taxon>
        <taxon>Menoponidae</taxon>
        <taxon>Menopon</taxon>
    </lineage>
</organism>
<name>A0AAW2I9U3_9NEOP</name>
<comment type="caution">
    <text evidence="2">The sequence shown here is derived from an EMBL/GenBank/DDBJ whole genome shotgun (WGS) entry which is preliminary data.</text>
</comment>